<name>B8IY47_METNO</name>
<keyword evidence="1" id="KW-0472">Membrane</keyword>
<gene>
    <name evidence="2" type="ordered locus">Mnod_7745</name>
</gene>
<feature type="transmembrane region" description="Helical" evidence="1">
    <location>
        <begin position="234"/>
        <end position="262"/>
    </location>
</feature>
<feature type="transmembrane region" description="Helical" evidence="1">
    <location>
        <begin position="76"/>
        <end position="95"/>
    </location>
</feature>
<accession>B8IY47</accession>
<feature type="transmembrane region" description="Helical" evidence="1">
    <location>
        <begin position="158"/>
        <end position="186"/>
    </location>
</feature>
<sequence length="314" mass="35367">MAAAAWDVISLACAPFGAALAVYKMAAIFKHSQRLNEAILEWLTNSNPRSTVHSQYLLIRKQLFGDKFTSWRRSTAIIIVFCMVLCFLVVSYLFTPDHTVDFFSVAVLRYMMLYSYAWINFPVTSTFILIIAFIISHVSFIIFDYITLRVYSFGNSLSLYLGLILISYLIIGTITIFLACFTPYVLLPSTIPDNFHDLIASSLTRIPDTIAEIQKPRNPDDYGDMVARFTLTGILGTGAMCFAAVFISTVFNLVYAFALGVLKADYILRSQYVWNQDQILKEPVEYISAAMSIIVFIIFMLGSVAYGLIFLVSD</sequence>
<keyword evidence="1" id="KW-1133">Transmembrane helix</keyword>
<feature type="transmembrane region" description="Helical" evidence="1">
    <location>
        <begin position="283"/>
        <end position="312"/>
    </location>
</feature>
<dbReference type="EMBL" id="CP001354">
    <property type="protein sequence ID" value="ACL63337.1"/>
    <property type="molecule type" value="Genomic_DNA"/>
</dbReference>
<keyword evidence="3" id="KW-1185">Reference proteome</keyword>
<evidence type="ECO:0000313" key="2">
    <source>
        <dbReference type="EMBL" id="ACL63337.1"/>
    </source>
</evidence>
<keyword evidence="2" id="KW-0614">Plasmid</keyword>
<dbReference type="Proteomes" id="UP000008207">
    <property type="component" value="Plasmid pMNOD05"/>
</dbReference>
<organism evidence="2 3">
    <name type="scientific">Methylobacterium nodulans (strain LMG 21967 / CNCM I-2342 / ORS 2060)</name>
    <dbReference type="NCBI Taxonomy" id="460265"/>
    <lineage>
        <taxon>Bacteria</taxon>
        <taxon>Pseudomonadati</taxon>
        <taxon>Pseudomonadota</taxon>
        <taxon>Alphaproteobacteria</taxon>
        <taxon>Hyphomicrobiales</taxon>
        <taxon>Methylobacteriaceae</taxon>
        <taxon>Methylobacterium</taxon>
    </lineage>
</organism>
<geneLocation type="plasmid" evidence="2 3">
    <name>pMNOD05</name>
</geneLocation>
<reference evidence="3" key="1">
    <citation type="submission" date="2009-01" db="EMBL/GenBank/DDBJ databases">
        <title>Complete sequence of plasmid 5 of Methylobacterium nodulans ORS 2060.</title>
        <authorList>
            <consortium name="US DOE Joint Genome Institute"/>
            <person name="Lucas S."/>
            <person name="Copeland A."/>
            <person name="Lapidus A."/>
            <person name="Glavina del Rio T."/>
            <person name="Dalin E."/>
            <person name="Tice H."/>
            <person name="Bruce D."/>
            <person name="Goodwin L."/>
            <person name="Pitluck S."/>
            <person name="Sims D."/>
            <person name="Brettin T."/>
            <person name="Detter J.C."/>
            <person name="Han C."/>
            <person name="Larimer F."/>
            <person name="Land M."/>
            <person name="Hauser L."/>
            <person name="Kyrpides N."/>
            <person name="Ivanova N."/>
            <person name="Marx C.J."/>
            <person name="Richardson P."/>
        </authorList>
    </citation>
    <scope>NUCLEOTIDE SEQUENCE [LARGE SCALE GENOMIC DNA]</scope>
    <source>
        <strain evidence="3">LMG 21967 / CNCM I-2342 / ORS 2060</strain>
        <plasmid evidence="3">Plasmid pMNOD05</plasmid>
    </source>
</reference>
<dbReference type="HOGENOM" id="CLU_885105_0_0_5"/>
<protein>
    <submittedName>
        <fullName evidence="2">Uncharacterized protein</fullName>
    </submittedName>
</protein>
<feature type="transmembrane region" description="Helical" evidence="1">
    <location>
        <begin position="115"/>
        <end position="146"/>
    </location>
</feature>
<feature type="transmembrane region" description="Helical" evidence="1">
    <location>
        <begin position="6"/>
        <end position="26"/>
    </location>
</feature>
<dbReference type="KEGG" id="mno:Mnod_7745"/>
<evidence type="ECO:0000313" key="3">
    <source>
        <dbReference type="Proteomes" id="UP000008207"/>
    </source>
</evidence>
<dbReference type="AlphaFoldDB" id="B8IY47"/>
<proteinExistence type="predicted"/>
<keyword evidence="1" id="KW-0812">Transmembrane</keyword>
<evidence type="ECO:0000256" key="1">
    <source>
        <dbReference type="SAM" id="Phobius"/>
    </source>
</evidence>
<dbReference type="RefSeq" id="WP_012631433.1">
    <property type="nucleotide sequence ID" value="NC_011888.1"/>
</dbReference>